<comment type="subcellular location">
    <subcellularLocation>
        <location evidence="7">Cell membrane</location>
    </subcellularLocation>
    <subcellularLocation>
        <location evidence="7">Bacterial flagellum basal body</location>
    </subcellularLocation>
</comment>
<dbReference type="GO" id="GO:0044781">
    <property type="term" value="P:bacterial-type flagellum organization"/>
    <property type="evidence" value="ECO:0007669"/>
    <property type="project" value="UniProtKB-UniRule"/>
</dbReference>
<keyword evidence="8" id="KW-0732">Signal</keyword>
<dbReference type="InterPro" id="IPR022781">
    <property type="entry name" value="Flagellar_biosynth_FliO"/>
</dbReference>
<reference evidence="10" key="1">
    <citation type="submission" date="2017-04" db="EMBL/GenBank/DDBJ databases">
        <title>Genome evolution of the luminous symbionts of deep sea anglerfish.</title>
        <authorList>
            <person name="Hendry T.A."/>
        </authorList>
    </citation>
    <scope>NUCLEOTIDE SEQUENCE [LARGE SCALE GENOMIC DNA]</scope>
</reference>
<dbReference type="GO" id="GO:0009425">
    <property type="term" value="C:bacterial-type flagellum basal body"/>
    <property type="evidence" value="ECO:0007669"/>
    <property type="project" value="UniProtKB-SubCell"/>
</dbReference>
<evidence type="ECO:0000256" key="1">
    <source>
        <dbReference type="ARBA" id="ARBA00022475"/>
    </source>
</evidence>
<keyword evidence="4 7" id="KW-0472">Membrane</keyword>
<keyword evidence="9" id="KW-0966">Cell projection</keyword>
<protein>
    <recommendedName>
        <fullName evidence="7">Flagellar protein</fullName>
    </recommendedName>
</protein>
<feature type="transmembrane region" description="Helical" evidence="7">
    <location>
        <begin position="29"/>
        <end position="48"/>
    </location>
</feature>
<evidence type="ECO:0000256" key="4">
    <source>
        <dbReference type="ARBA" id="ARBA00023136"/>
    </source>
</evidence>
<proteinExistence type="inferred from homology"/>
<keyword evidence="3 7" id="KW-1133">Transmembrane helix</keyword>
<dbReference type="PANTHER" id="PTHR38766:SF1">
    <property type="entry name" value="FLAGELLAR PROTEIN FLIO"/>
    <property type="match status" value="1"/>
</dbReference>
<dbReference type="AlphaFoldDB" id="A0A291B870"/>
<dbReference type="PANTHER" id="PTHR38766">
    <property type="entry name" value="FLAGELLAR PROTEIN FLIO"/>
    <property type="match status" value="1"/>
</dbReference>
<evidence type="ECO:0000256" key="6">
    <source>
        <dbReference type="ARBA" id="ARBA00037937"/>
    </source>
</evidence>
<evidence type="ECO:0000256" key="7">
    <source>
        <dbReference type="RuleBase" id="RU362064"/>
    </source>
</evidence>
<evidence type="ECO:0000256" key="2">
    <source>
        <dbReference type="ARBA" id="ARBA00022692"/>
    </source>
</evidence>
<dbReference type="InterPro" id="IPR052205">
    <property type="entry name" value="FliO/MopB"/>
</dbReference>
<comment type="similarity">
    <text evidence="6 7">Belongs to the FliO/MopB family.</text>
</comment>
<dbReference type="KEGG" id="elux:BTN50_0678"/>
<keyword evidence="9" id="KW-0969">Cilium</keyword>
<feature type="chain" id="PRO_5012764580" description="Flagellar protein" evidence="8">
    <location>
        <begin position="20"/>
        <end position="121"/>
    </location>
</feature>
<dbReference type="EMBL" id="CP020660">
    <property type="protein sequence ID" value="ATF09195.1"/>
    <property type="molecule type" value="Genomic_DNA"/>
</dbReference>
<evidence type="ECO:0000256" key="3">
    <source>
        <dbReference type="ARBA" id="ARBA00022989"/>
    </source>
</evidence>
<sequence length="121" mass="12935">MILMLLAVFGSLFASAAFAASTSHVNFTTMLAALLAVISLIFTVAWLFKRMKIPILMGAKPGLKVISQLPLGQKGRVIVLDVNGEQVLIGVTVHQITLLKTLDTRTKNDESASKAPNLDSA</sequence>
<keyword evidence="1 7" id="KW-1003">Cell membrane</keyword>
<organism evidence="9 10">
    <name type="scientific">Candidatus Enterovibrio altilux</name>
    <dbReference type="NCBI Taxonomy" id="1927128"/>
    <lineage>
        <taxon>Bacteria</taxon>
        <taxon>Pseudomonadati</taxon>
        <taxon>Pseudomonadota</taxon>
        <taxon>Gammaproteobacteria</taxon>
        <taxon>Vibrionales</taxon>
        <taxon>Vibrionaceae</taxon>
        <taxon>Enterovibrio</taxon>
    </lineage>
</organism>
<dbReference type="NCBIfam" id="TIGR03500">
    <property type="entry name" value="FliO_TIGR"/>
    <property type="match status" value="1"/>
</dbReference>
<keyword evidence="9" id="KW-0282">Flagellum</keyword>
<dbReference type="RefSeq" id="WP_096618953.1">
    <property type="nucleotide sequence ID" value="NZ_CP020660.1"/>
</dbReference>
<keyword evidence="5 7" id="KW-0975">Bacterial flagellum</keyword>
<dbReference type="Proteomes" id="UP000218160">
    <property type="component" value="Chromosome 1"/>
</dbReference>
<evidence type="ECO:0000256" key="8">
    <source>
        <dbReference type="SAM" id="SignalP"/>
    </source>
</evidence>
<dbReference type="Pfam" id="PF04347">
    <property type="entry name" value="FliO"/>
    <property type="match status" value="1"/>
</dbReference>
<name>A0A291B870_9GAMM</name>
<evidence type="ECO:0000313" key="10">
    <source>
        <dbReference type="Proteomes" id="UP000218160"/>
    </source>
</evidence>
<dbReference type="GO" id="GO:0005886">
    <property type="term" value="C:plasma membrane"/>
    <property type="evidence" value="ECO:0007669"/>
    <property type="project" value="UniProtKB-SubCell"/>
</dbReference>
<evidence type="ECO:0000313" key="9">
    <source>
        <dbReference type="EMBL" id="ATF09195.1"/>
    </source>
</evidence>
<keyword evidence="10" id="KW-1185">Reference proteome</keyword>
<accession>A0A291B870</accession>
<evidence type="ECO:0000256" key="5">
    <source>
        <dbReference type="ARBA" id="ARBA00023143"/>
    </source>
</evidence>
<keyword evidence="2 7" id="KW-0812">Transmembrane</keyword>
<gene>
    <name evidence="9" type="ORF">BTN50_0678</name>
</gene>
<feature type="signal peptide" evidence="8">
    <location>
        <begin position="1"/>
        <end position="19"/>
    </location>
</feature>